<evidence type="ECO:0000313" key="2">
    <source>
        <dbReference type="Proteomes" id="UP000234323"/>
    </source>
</evidence>
<proteinExistence type="predicted"/>
<comment type="caution">
    <text evidence="1">The sequence shown here is derived from an EMBL/GenBank/DDBJ whole genome shotgun (WGS) entry which is preliminary data.</text>
</comment>
<evidence type="ECO:0000313" key="1">
    <source>
        <dbReference type="EMBL" id="PKY49150.1"/>
    </source>
</evidence>
<gene>
    <name evidence="1" type="ORF">RhiirA4_422725</name>
</gene>
<protein>
    <submittedName>
        <fullName evidence="1">Uncharacterized protein</fullName>
    </submittedName>
</protein>
<dbReference type="AlphaFoldDB" id="A0A2I1GR80"/>
<name>A0A2I1GR80_9GLOM</name>
<dbReference type="EMBL" id="LLXI01000710">
    <property type="protein sequence ID" value="PKY49150.1"/>
    <property type="molecule type" value="Genomic_DNA"/>
</dbReference>
<reference evidence="1 2" key="1">
    <citation type="submission" date="2015-10" db="EMBL/GenBank/DDBJ databases">
        <title>Genome analyses suggest a sexual origin of heterokaryosis in a supposedly ancient asexual fungus.</title>
        <authorList>
            <person name="Ropars J."/>
            <person name="Sedzielewska K."/>
            <person name="Noel J."/>
            <person name="Charron P."/>
            <person name="Farinelli L."/>
            <person name="Marton T."/>
            <person name="Kruger M."/>
            <person name="Pelin A."/>
            <person name="Brachmann A."/>
            <person name="Corradi N."/>
        </authorList>
    </citation>
    <scope>NUCLEOTIDE SEQUENCE [LARGE SCALE GENOMIC DNA]</scope>
    <source>
        <strain evidence="1 2">A4</strain>
    </source>
</reference>
<organism evidence="1 2">
    <name type="scientific">Rhizophagus irregularis</name>
    <dbReference type="NCBI Taxonomy" id="588596"/>
    <lineage>
        <taxon>Eukaryota</taxon>
        <taxon>Fungi</taxon>
        <taxon>Fungi incertae sedis</taxon>
        <taxon>Mucoromycota</taxon>
        <taxon>Glomeromycotina</taxon>
        <taxon>Glomeromycetes</taxon>
        <taxon>Glomerales</taxon>
        <taxon>Glomeraceae</taxon>
        <taxon>Rhizophagus</taxon>
    </lineage>
</organism>
<dbReference type="Proteomes" id="UP000234323">
    <property type="component" value="Unassembled WGS sequence"/>
</dbReference>
<keyword evidence="2" id="KW-1185">Reference proteome</keyword>
<accession>A0A2I1GR80</accession>
<sequence>MHDGKWKSYELPNSKKSVNYWVIYRDYEETKLTLKTKKAELLVGHRIRGLKSNIDKWKFLNNGKSEACGMLSLDFQLSLEGEYAIFGFLLKWNMRVKDVSRNCNIKTQCRM</sequence>